<comment type="caution">
    <text evidence="9">The sequence shown here is derived from an EMBL/GenBank/DDBJ whole genome shotgun (WGS) entry which is preliminary data.</text>
</comment>
<evidence type="ECO:0000256" key="1">
    <source>
        <dbReference type="ARBA" id="ARBA00004613"/>
    </source>
</evidence>
<evidence type="ECO:0000256" key="4">
    <source>
        <dbReference type="ARBA" id="ARBA00022801"/>
    </source>
</evidence>
<gene>
    <name evidence="9" type="ORF">M0812_05918</name>
</gene>
<dbReference type="InterPro" id="IPR045473">
    <property type="entry name" value="ASM_C"/>
</dbReference>
<reference evidence="9" key="1">
    <citation type="submission" date="2022-08" db="EMBL/GenBank/DDBJ databases">
        <title>Novel sulphate-reducing endosymbionts in the free-living metamonad Anaeramoeba.</title>
        <authorList>
            <person name="Jerlstrom-Hultqvist J."/>
            <person name="Cepicka I."/>
            <person name="Gallot-Lavallee L."/>
            <person name="Salas-Leiva D."/>
            <person name="Curtis B.A."/>
            <person name="Zahonova K."/>
            <person name="Pipaliya S."/>
            <person name="Dacks J."/>
            <person name="Roger A.J."/>
        </authorList>
    </citation>
    <scope>NUCLEOTIDE SEQUENCE</scope>
    <source>
        <strain evidence="9">Busselton2</strain>
    </source>
</reference>
<feature type="chain" id="PRO_5043630851" evidence="6">
    <location>
        <begin position="20"/>
        <end position="437"/>
    </location>
</feature>
<dbReference type="InterPro" id="IPR004843">
    <property type="entry name" value="Calcineurin-like_PHP"/>
</dbReference>
<keyword evidence="6" id="KW-0732">Signal</keyword>
<dbReference type="SUPFAM" id="SSF56300">
    <property type="entry name" value="Metallo-dependent phosphatases"/>
    <property type="match status" value="1"/>
</dbReference>
<comment type="subcellular location">
    <subcellularLocation>
        <location evidence="1">Secreted</location>
    </subcellularLocation>
</comment>
<evidence type="ECO:0000313" key="10">
    <source>
        <dbReference type="Proteomes" id="UP001146793"/>
    </source>
</evidence>
<dbReference type="Pfam" id="PF19272">
    <property type="entry name" value="ASMase_C"/>
    <property type="match status" value="1"/>
</dbReference>
<dbReference type="GO" id="GO:0016787">
    <property type="term" value="F:hydrolase activity"/>
    <property type="evidence" value="ECO:0007669"/>
    <property type="project" value="UniProtKB-KW"/>
</dbReference>
<evidence type="ECO:0000259" key="7">
    <source>
        <dbReference type="Pfam" id="PF00149"/>
    </source>
</evidence>
<dbReference type="Pfam" id="PF00149">
    <property type="entry name" value="Metallophos"/>
    <property type="match status" value="1"/>
</dbReference>
<evidence type="ECO:0000259" key="8">
    <source>
        <dbReference type="Pfam" id="PF19272"/>
    </source>
</evidence>
<dbReference type="EMBL" id="JANTQA010000012">
    <property type="protein sequence ID" value="KAJ3449759.1"/>
    <property type="molecule type" value="Genomic_DNA"/>
</dbReference>
<protein>
    <submittedName>
        <fullName evidence="9">Sphingomyelin phosphodiesterase</fullName>
    </submittedName>
</protein>
<dbReference type="AlphaFoldDB" id="A0AAV8A687"/>
<keyword evidence="3" id="KW-0964">Secreted</keyword>
<comment type="similarity">
    <text evidence="2">Belongs to the acid sphingomyelinase family.</text>
</comment>
<feature type="domain" description="Sphingomyelin phosphodiesterase C-terminal" evidence="8">
    <location>
        <begin position="313"/>
        <end position="433"/>
    </location>
</feature>
<dbReference type="PANTHER" id="PTHR10340:SF57">
    <property type="entry name" value="METALLOPHOS DOMAIN-CONTAINING PROTEIN"/>
    <property type="match status" value="1"/>
</dbReference>
<organism evidence="9 10">
    <name type="scientific">Anaeramoeba flamelloides</name>
    <dbReference type="NCBI Taxonomy" id="1746091"/>
    <lineage>
        <taxon>Eukaryota</taxon>
        <taxon>Metamonada</taxon>
        <taxon>Anaeramoebidae</taxon>
        <taxon>Anaeramoeba</taxon>
    </lineage>
</organism>
<evidence type="ECO:0000256" key="6">
    <source>
        <dbReference type="SAM" id="SignalP"/>
    </source>
</evidence>
<feature type="signal peptide" evidence="6">
    <location>
        <begin position="1"/>
        <end position="19"/>
    </location>
</feature>
<dbReference type="PANTHER" id="PTHR10340">
    <property type="entry name" value="SPHINGOMYELIN PHOSPHODIESTERASE"/>
    <property type="match status" value="1"/>
</dbReference>
<sequence length="437" mass="50195">MKNLLIFSVIFLIFYSASSKQYGKFLVINDAHLDKNYKEGGTVQCDSPCACCCDDMPPSNYTGQTAGKWGSSKCNTPFRLFEQVIPVVQQQQIDFVVFLGDAPSMAFWEVTYEDSISYVKYVAQQLAKLVDIPVVPVIGNHDYSPSDFFTCDGSMDNYYKTMADIYKQWLPSDIASFHHCGWYSNSIIPGLRFLIMNTMICDPADILILHESEEMTEQCKWLDSEIQKAKDNGEKVYLFGHVPIGQSTQRIYPPLCWTNSSLKIAQLMEKYPDTIVSMFSGHTHFSEFRVVYDTKTSKIPVGMNLISPSFVPEASRYSGFRIYDYNTQSFEITNIHQWYSNPYSVGDDQIPVWEKHFDFLSDYKDYGVEKVNPSELDKIAKQITTNEDLFKLYYQRYAPKWNVDSVTEAKKNLIKCSLPVTKNSIYTECLNKLNSEK</sequence>
<evidence type="ECO:0000256" key="3">
    <source>
        <dbReference type="ARBA" id="ARBA00022525"/>
    </source>
</evidence>
<proteinExistence type="inferred from homology"/>
<dbReference type="Proteomes" id="UP001146793">
    <property type="component" value="Unassembled WGS sequence"/>
</dbReference>
<feature type="domain" description="Calcineurin-like phosphoesterase" evidence="7">
    <location>
        <begin position="24"/>
        <end position="284"/>
    </location>
</feature>
<dbReference type="GO" id="GO:0005576">
    <property type="term" value="C:extracellular region"/>
    <property type="evidence" value="ECO:0007669"/>
    <property type="project" value="UniProtKB-SubCell"/>
</dbReference>
<dbReference type="InterPro" id="IPR029052">
    <property type="entry name" value="Metallo-depent_PP-like"/>
</dbReference>
<evidence type="ECO:0000256" key="2">
    <source>
        <dbReference type="ARBA" id="ARBA00008234"/>
    </source>
</evidence>
<evidence type="ECO:0000313" key="9">
    <source>
        <dbReference type="EMBL" id="KAJ3449759.1"/>
    </source>
</evidence>
<dbReference type="Gene3D" id="3.60.21.10">
    <property type="match status" value="1"/>
</dbReference>
<keyword evidence="4" id="KW-0378">Hydrolase</keyword>
<keyword evidence="5" id="KW-0325">Glycoprotein</keyword>
<name>A0AAV8A687_9EUKA</name>
<accession>A0AAV8A687</accession>
<evidence type="ECO:0000256" key="5">
    <source>
        <dbReference type="ARBA" id="ARBA00023180"/>
    </source>
</evidence>